<comment type="caution">
    <text evidence="2">The sequence shown here is derived from an EMBL/GenBank/DDBJ whole genome shotgun (WGS) entry which is preliminary data.</text>
</comment>
<name>A0A921MMK5_9FIRM</name>
<dbReference type="NCBIfam" id="NF038403">
    <property type="entry name" value="perm_prefix_1"/>
    <property type="match status" value="1"/>
</dbReference>
<dbReference type="AlphaFoldDB" id="A0A921MMK5"/>
<organism evidence="2 3">
    <name type="scientific">Pseudoflavonifractor capillosus</name>
    <dbReference type="NCBI Taxonomy" id="106588"/>
    <lineage>
        <taxon>Bacteria</taxon>
        <taxon>Bacillati</taxon>
        <taxon>Bacillota</taxon>
        <taxon>Clostridia</taxon>
        <taxon>Eubacteriales</taxon>
        <taxon>Oscillospiraceae</taxon>
        <taxon>Pseudoflavonifractor</taxon>
    </lineage>
</organism>
<sequence>MAWDPIRQYCDRVCRRIRFRPAREQIYEELLGHMEDHAQALQDRGVDARQARQAAAAAMGDADRLGADLDRLHTPWYPRLTRVFCILALLILCAGFFAARDGVMAGMTWAPFADPQALVLGDESGLYPPRTVLASGTAVGGGQIGPYFFSDTGAVQLYRYDTDANGLPLAEPEYYLDLVVSALCPAFWLPPLDAGYLPASLSCDSGPLSDLPRLSARSERGLFRQFYTISVYFSQPVSLPQTFIIEFGDDHQLVYQFTAQEVTEP</sequence>
<accession>A0A921MMK5</accession>
<evidence type="ECO:0000313" key="2">
    <source>
        <dbReference type="EMBL" id="HJG87012.1"/>
    </source>
</evidence>
<protein>
    <submittedName>
        <fullName evidence="2">Permease prefix domain 1-containing protein</fullName>
    </submittedName>
</protein>
<reference evidence="2" key="2">
    <citation type="submission" date="2021-09" db="EMBL/GenBank/DDBJ databases">
        <authorList>
            <person name="Gilroy R."/>
        </authorList>
    </citation>
    <scope>NUCLEOTIDE SEQUENCE</scope>
    <source>
        <strain evidence="2">CHK179-5677</strain>
    </source>
</reference>
<keyword evidence="1" id="KW-0472">Membrane</keyword>
<feature type="transmembrane region" description="Helical" evidence="1">
    <location>
        <begin position="80"/>
        <end position="99"/>
    </location>
</feature>
<gene>
    <name evidence="2" type="ORF">K8V01_08335</name>
</gene>
<evidence type="ECO:0000256" key="1">
    <source>
        <dbReference type="SAM" id="Phobius"/>
    </source>
</evidence>
<keyword evidence="1" id="KW-0812">Transmembrane</keyword>
<dbReference type="RefSeq" id="WP_295368220.1">
    <property type="nucleotide sequence ID" value="NZ_DYUC01000082.1"/>
</dbReference>
<evidence type="ECO:0000313" key="3">
    <source>
        <dbReference type="Proteomes" id="UP000760668"/>
    </source>
</evidence>
<proteinExistence type="predicted"/>
<dbReference type="InterPro" id="IPR047928">
    <property type="entry name" value="Perm_prefix_1"/>
</dbReference>
<reference evidence="2" key="1">
    <citation type="journal article" date="2021" name="PeerJ">
        <title>Extensive microbial diversity within the chicken gut microbiome revealed by metagenomics and culture.</title>
        <authorList>
            <person name="Gilroy R."/>
            <person name="Ravi A."/>
            <person name="Getino M."/>
            <person name="Pursley I."/>
            <person name="Horton D.L."/>
            <person name="Alikhan N.F."/>
            <person name="Baker D."/>
            <person name="Gharbi K."/>
            <person name="Hall N."/>
            <person name="Watson M."/>
            <person name="Adriaenssens E.M."/>
            <person name="Foster-Nyarko E."/>
            <person name="Jarju S."/>
            <person name="Secka A."/>
            <person name="Antonio M."/>
            <person name="Oren A."/>
            <person name="Chaudhuri R.R."/>
            <person name="La Ragione R."/>
            <person name="Hildebrand F."/>
            <person name="Pallen M.J."/>
        </authorList>
    </citation>
    <scope>NUCLEOTIDE SEQUENCE</scope>
    <source>
        <strain evidence="2">CHK179-5677</strain>
    </source>
</reference>
<keyword evidence="1" id="KW-1133">Transmembrane helix</keyword>
<dbReference type="EMBL" id="DYUC01000082">
    <property type="protein sequence ID" value="HJG87012.1"/>
    <property type="molecule type" value="Genomic_DNA"/>
</dbReference>
<dbReference type="Proteomes" id="UP000760668">
    <property type="component" value="Unassembled WGS sequence"/>
</dbReference>